<feature type="region of interest" description="Disordered" evidence="1">
    <location>
        <begin position="186"/>
        <end position="231"/>
    </location>
</feature>
<organism evidence="2 3">
    <name type="scientific">Trifolium subterraneum</name>
    <name type="common">Subterranean clover</name>
    <dbReference type="NCBI Taxonomy" id="3900"/>
    <lineage>
        <taxon>Eukaryota</taxon>
        <taxon>Viridiplantae</taxon>
        <taxon>Streptophyta</taxon>
        <taxon>Embryophyta</taxon>
        <taxon>Tracheophyta</taxon>
        <taxon>Spermatophyta</taxon>
        <taxon>Magnoliopsida</taxon>
        <taxon>eudicotyledons</taxon>
        <taxon>Gunneridae</taxon>
        <taxon>Pentapetalae</taxon>
        <taxon>rosids</taxon>
        <taxon>fabids</taxon>
        <taxon>Fabales</taxon>
        <taxon>Fabaceae</taxon>
        <taxon>Papilionoideae</taxon>
        <taxon>50 kb inversion clade</taxon>
        <taxon>NPAAA clade</taxon>
        <taxon>Hologalegina</taxon>
        <taxon>IRL clade</taxon>
        <taxon>Trifolieae</taxon>
        <taxon>Trifolium</taxon>
    </lineage>
</organism>
<dbReference type="OrthoDB" id="768992at2759"/>
<evidence type="ECO:0000313" key="2">
    <source>
        <dbReference type="EMBL" id="GAU34509.1"/>
    </source>
</evidence>
<sequence length="335" mass="37939">MAFFNSSYSGSDYYGENNFNSYAFNYNYSQVPSFMTYNNSYDYNQQSYAYDSNSYFFPNNNYHDHSYNNQTIAYSATTFSDPKYLVYDPNYGMTQLVLSYSTLEFNEPAFDEYDPTPYGGGYDIDKTYGKPLSPSDKICYPRSGSTSIPTPIPVPVPIPITVPVPMEETKLDEKVIIPQNVTNDQVAVEKPQLQDSTIKETSEAYEDEDSEDYSEENDDEDDDYNSGSSYEGGFVENEIEKEVVVAAAPPQYPSGYGLEAMDICESLFGYWPCLAKMKRENCCGVVHRGNNCEENMWKGTADYLFGNPYPYSGRRDDDYGGGGGGGEFIYGYERY</sequence>
<evidence type="ECO:0000256" key="1">
    <source>
        <dbReference type="SAM" id="MobiDB-lite"/>
    </source>
</evidence>
<keyword evidence="3" id="KW-1185">Reference proteome</keyword>
<proteinExistence type="predicted"/>
<gene>
    <name evidence="2" type="ORF">TSUD_388210</name>
</gene>
<protein>
    <submittedName>
        <fullName evidence="2">Uncharacterized protein</fullName>
    </submittedName>
</protein>
<reference evidence="3" key="1">
    <citation type="journal article" date="2017" name="Front. Plant Sci.">
        <title>Climate Clever Clovers: New Paradigm to Reduce the Environmental Footprint of Ruminants by Breeding Low Methanogenic Forages Utilizing Haplotype Variation.</title>
        <authorList>
            <person name="Kaur P."/>
            <person name="Appels R."/>
            <person name="Bayer P.E."/>
            <person name="Keeble-Gagnere G."/>
            <person name="Wang J."/>
            <person name="Hirakawa H."/>
            <person name="Shirasawa K."/>
            <person name="Vercoe P."/>
            <person name="Stefanova K."/>
            <person name="Durmic Z."/>
            <person name="Nichols P."/>
            <person name="Revell C."/>
            <person name="Isobe S.N."/>
            <person name="Edwards D."/>
            <person name="Erskine W."/>
        </authorList>
    </citation>
    <scope>NUCLEOTIDE SEQUENCE [LARGE SCALE GENOMIC DNA]</scope>
    <source>
        <strain evidence="3">cv. Daliak</strain>
    </source>
</reference>
<evidence type="ECO:0000313" key="3">
    <source>
        <dbReference type="Proteomes" id="UP000242715"/>
    </source>
</evidence>
<dbReference type="Proteomes" id="UP000242715">
    <property type="component" value="Unassembled WGS sequence"/>
</dbReference>
<dbReference type="PANTHER" id="PTHR33971:SF3">
    <property type="entry name" value="UBIQUITIN CARBOXYL-TERMINAL HYDROLASE 36"/>
    <property type="match status" value="1"/>
</dbReference>
<dbReference type="InterPro" id="IPR038943">
    <property type="entry name" value="PLDrp1-like"/>
</dbReference>
<dbReference type="GO" id="GO:0070300">
    <property type="term" value="F:phosphatidic acid binding"/>
    <property type="evidence" value="ECO:0007669"/>
    <property type="project" value="InterPro"/>
</dbReference>
<dbReference type="AlphaFoldDB" id="A0A2Z6NSG3"/>
<name>A0A2Z6NSG3_TRISU</name>
<dbReference type="GO" id="GO:0004674">
    <property type="term" value="F:protein serine/threonine kinase activity"/>
    <property type="evidence" value="ECO:0007669"/>
    <property type="project" value="TreeGrafter"/>
</dbReference>
<feature type="compositionally biased region" description="Acidic residues" evidence="1">
    <location>
        <begin position="203"/>
        <end position="224"/>
    </location>
</feature>
<accession>A0A2Z6NSG3</accession>
<dbReference type="PANTHER" id="PTHR33971">
    <property type="entry name" value="OS06G0232000 PROTEIN"/>
    <property type="match status" value="1"/>
</dbReference>
<dbReference type="EMBL" id="DF973557">
    <property type="protein sequence ID" value="GAU34509.1"/>
    <property type="molecule type" value="Genomic_DNA"/>
</dbReference>